<evidence type="ECO:0000313" key="8">
    <source>
        <dbReference type="RefSeq" id="XP_044768462.1"/>
    </source>
</evidence>
<evidence type="ECO:0000259" key="6">
    <source>
        <dbReference type="Pfam" id="PF19317"/>
    </source>
</evidence>
<dbReference type="GO" id="GO:0005198">
    <property type="term" value="F:structural molecule activity"/>
    <property type="evidence" value="ECO:0007669"/>
    <property type="project" value="InterPro"/>
</dbReference>
<proteinExistence type="predicted"/>
<dbReference type="PANTHER" id="PTHR40389:SF2">
    <property type="entry name" value="ENDOGENOUS RETROVIRUS GROUP K MEMBER 24 GAG POLYPROTEIN-RELATED"/>
    <property type="match status" value="1"/>
</dbReference>
<dbReference type="Gene3D" id="1.10.375.10">
    <property type="entry name" value="Human Immunodeficiency Virus Type 1 Capsid Protein"/>
    <property type="match status" value="1"/>
</dbReference>
<keyword evidence="7" id="KW-1185">Reference proteome</keyword>
<dbReference type="InterPro" id="IPR008919">
    <property type="entry name" value="Retrov_capsid_N"/>
</dbReference>
<dbReference type="Gene3D" id="1.10.150.490">
    <property type="entry name" value="Retroviral GAG p10 protein"/>
    <property type="match status" value="1"/>
</dbReference>
<keyword evidence="2" id="KW-0449">Lipoprotein</keyword>
<accession>A0A8M1M3X5</accession>
<organism evidence="7 8">
    <name type="scientific">Neomonachus schauinslandi</name>
    <name type="common">Hawaiian monk seal</name>
    <name type="synonym">Monachus schauinslandi</name>
    <dbReference type="NCBI Taxonomy" id="29088"/>
    <lineage>
        <taxon>Eukaryota</taxon>
        <taxon>Metazoa</taxon>
        <taxon>Chordata</taxon>
        <taxon>Craniata</taxon>
        <taxon>Vertebrata</taxon>
        <taxon>Euteleostomi</taxon>
        <taxon>Mammalia</taxon>
        <taxon>Eutheria</taxon>
        <taxon>Laurasiatheria</taxon>
        <taxon>Carnivora</taxon>
        <taxon>Caniformia</taxon>
        <taxon>Pinnipedia</taxon>
        <taxon>Phocidae</taxon>
        <taxon>Monachinae</taxon>
        <taxon>Monachini</taxon>
        <taxon>Neomonachus</taxon>
    </lineage>
</organism>
<dbReference type="SUPFAM" id="SSF47353">
    <property type="entry name" value="Retrovirus capsid dimerization domain-like"/>
    <property type="match status" value="1"/>
</dbReference>
<dbReference type="Gene3D" id="1.10.1200.30">
    <property type="match status" value="1"/>
</dbReference>
<dbReference type="Proteomes" id="UP000248481">
    <property type="component" value="Unplaced"/>
</dbReference>
<comment type="subcellular location">
    <subcellularLocation>
        <location evidence="1">Membrane</location>
    </subcellularLocation>
</comment>
<feature type="domain" description="Beta-retroviral matrix protein" evidence="5">
    <location>
        <begin position="9"/>
        <end position="86"/>
    </location>
</feature>
<dbReference type="SUPFAM" id="SSF47943">
    <property type="entry name" value="Retrovirus capsid protein, N-terminal core domain"/>
    <property type="match status" value="1"/>
</dbReference>
<name>A0A8M1M3X5_NEOSC</name>
<dbReference type="Pfam" id="PF19317">
    <property type="entry name" value="Gag_p24_C"/>
    <property type="match status" value="1"/>
</dbReference>
<dbReference type="SUPFAM" id="SSF47836">
    <property type="entry name" value="Retroviral matrix proteins"/>
    <property type="match status" value="1"/>
</dbReference>
<keyword evidence="4" id="KW-0472">Membrane</keyword>
<dbReference type="GO" id="GO:0016020">
    <property type="term" value="C:membrane"/>
    <property type="evidence" value="ECO:0007669"/>
    <property type="project" value="UniProtKB-SubCell"/>
</dbReference>
<gene>
    <name evidence="8" type="primary">LOC123323996</name>
</gene>
<protein>
    <submittedName>
        <fullName evidence="8">Endogenous retrovirus group K member 113 Gag polyprotein-like</fullName>
    </submittedName>
</protein>
<sequence>MGQGISTPYVRMLKHSLAVYGVTVASSDIEMCLKVVREWNPWFPEAGTLDMECWQRVRHNIEKAMRQGEKIPVRFWSIWSMIFTVLRAMENDRTVEDFPKEITPAIQNLPLDSDEKKEVEKDAFKFTSSREPSECNENSDVKIETKDMIPLKIEDIWKIFQQIMSFSEKPKQDQTQPSAPPISIRPKLSLKNPFFSAALAELDRIKDHDTLEEDINAFAFPVIRPPPVQGVAQAPYYDGINIEDITRLKKAVTLYGPQSHYVKELLAGMARHYNNFAPEDWRIICRALLQEPEYLQWQMWFSELCLEQARKNALSANPRIQAISYQMLAGIEQYADVAAQANTPEEIHDQLREISIEAWERIRPTGEHYGSWTKVIQKTNEPYVEFLSRLKLTIERTVAGEEARLQLLKLLAYENANDDCKRALLP</sequence>
<keyword evidence="3" id="KW-0677">Repeat</keyword>
<dbReference type="AlphaFoldDB" id="A0A8M1M3X5"/>
<dbReference type="GeneID" id="123323996"/>
<evidence type="ECO:0000256" key="4">
    <source>
        <dbReference type="ARBA" id="ARBA00023136"/>
    </source>
</evidence>
<keyword evidence="2" id="KW-0519">Myristate</keyword>
<dbReference type="Pfam" id="PF00607">
    <property type="entry name" value="Gag_p24"/>
    <property type="match status" value="1"/>
</dbReference>
<dbReference type="InterPro" id="IPR003322">
    <property type="entry name" value="B_retro_matrix"/>
</dbReference>
<dbReference type="RefSeq" id="XP_044768462.1">
    <property type="nucleotide sequence ID" value="XM_044912527.1"/>
</dbReference>
<evidence type="ECO:0000256" key="1">
    <source>
        <dbReference type="ARBA" id="ARBA00004370"/>
    </source>
</evidence>
<dbReference type="Pfam" id="PF02337">
    <property type="entry name" value="Gag_p10"/>
    <property type="match status" value="1"/>
</dbReference>
<evidence type="ECO:0000256" key="2">
    <source>
        <dbReference type="ARBA" id="ARBA00022707"/>
    </source>
</evidence>
<dbReference type="InterPro" id="IPR008916">
    <property type="entry name" value="Retrov_capsid_C"/>
</dbReference>
<dbReference type="InterPro" id="IPR045345">
    <property type="entry name" value="Gag_p24_C"/>
</dbReference>
<evidence type="ECO:0000259" key="5">
    <source>
        <dbReference type="Pfam" id="PF02337"/>
    </source>
</evidence>
<reference evidence="8" key="1">
    <citation type="submission" date="2025-08" db="UniProtKB">
        <authorList>
            <consortium name="RefSeq"/>
        </authorList>
    </citation>
    <scope>IDENTIFICATION</scope>
    <source>
        <tissue evidence="8">Blood</tissue>
    </source>
</reference>
<evidence type="ECO:0000256" key="3">
    <source>
        <dbReference type="ARBA" id="ARBA00022737"/>
    </source>
</evidence>
<dbReference type="InterPro" id="IPR010999">
    <property type="entry name" value="Retrovr_matrix"/>
</dbReference>
<dbReference type="InterPro" id="IPR050195">
    <property type="entry name" value="Primate_lentivir_Gag_pol-like"/>
</dbReference>
<feature type="non-terminal residue" evidence="8">
    <location>
        <position position="426"/>
    </location>
</feature>
<feature type="domain" description="Retroviral nucleocapsid Gag protein p24 C-terminal" evidence="6">
    <location>
        <begin position="371"/>
        <end position="424"/>
    </location>
</feature>
<dbReference type="GO" id="GO:0016032">
    <property type="term" value="P:viral process"/>
    <property type="evidence" value="ECO:0007669"/>
    <property type="project" value="InterPro"/>
</dbReference>
<evidence type="ECO:0000313" key="7">
    <source>
        <dbReference type="Proteomes" id="UP000248481"/>
    </source>
</evidence>
<dbReference type="InterPro" id="IPR038124">
    <property type="entry name" value="B_retro_matrix_sf"/>
</dbReference>
<dbReference type="PANTHER" id="PTHR40389">
    <property type="entry name" value="ENDOGENOUS RETROVIRUS GROUP K MEMBER 24 GAG POLYPROTEIN-RELATED"/>
    <property type="match status" value="1"/>
</dbReference>
<dbReference type="KEGG" id="nsu:123323996"/>